<dbReference type="EMBL" id="JADJEV010000002">
    <property type="protein sequence ID" value="MBK6972366.1"/>
    <property type="molecule type" value="Genomic_DNA"/>
</dbReference>
<dbReference type="InterPro" id="IPR001279">
    <property type="entry name" value="Metallo-B-lactamas"/>
</dbReference>
<protein>
    <submittedName>
        <fullName evidence="3">MBL fold metallo-hydrolase</fullName>
    </submittedName>
</protein>
<proteinExistence type="predicted"/>
<dbReference type="AlphaFoldDB" id="A0A9D7E1Z1"/>
<dbReference type="PANTHER" id="PTHR23131:SF4">
    <property type="entry name" value="METALLO-BETA-LACTAMASE SUPERFAMILY POTEIN"/>
    <property type="match status" value="1"/>
</dbReference>
<dbReference type="InterPro" id="IPR048933">
    <property type="entry name" value="B_lactamase-like_C"/>
</dbReference>
<dbReference type="InterPro" id="IPR050662">
    <property type="entry name" value="Sec-metab_biosynth-thioest"/>
</dbReference>
<dbReference type="InterPro" id="IPR036866">
    <property type="entry name" value="RibonucZ/Hydroxyglut_hydro"/>
</dbReference>
<sequence>MDQAVSLRFPHDAPPPRGTSTEVAPGIHWVRMPLPFALDHINLWLLEDGPGITLVDCGLGTQLTHDIWGEVLAAWLPQRPVRRIVVTHFHPDHIGLAGRLAEDHAVTVSMTLGEFMSAHAIWHQLPGFDIETMARHFARHGLSATACDALRNFGNRYRKGAPTLPQRFDRLFDDGTLSIGGRQWQIICGHGHAPEHASLYCESAGVLISGDMVLPRISTNVGVHASSPDDDALAQFLDSLARLATLPQDTLVLPSHGLPFYGLQTRIAALGKHHDERCAELLAAIDEPKSAAELMPVLFSRPLDTFQTMFAMGEAIAHLNHLLHAGKASRAEASDGIIRFVGRHDNG</sequence>
<gene>
    <name evidence="3" type="ORF">IPH26_05210</name>
</gene>
<dbReference type="Proteomes" id="UP000807785">
    <property type="component" value="Unassembled WGS sequence"/>
</dbReference>
<dbReference type="InterPro" id="IPR036388">
    <property type="entry name" value="WH-like_DNA-bd_sf"/>
</dbReference>
<dbReference type="SUPFAM" id="SSF56281">
    <property type="entry name" value="Metallo-hydrolase/oxidoreductase"/>
    <property type="match status" value="1"/>
</dbReference>
<reference evidence="3" key="1">
    <citation type="submission" date="2020-10" db="EMBL/GenBank/DDBJ databases">
        <title>Connecting structure to function with the recovery of over 1000 high-quality activated sludge metagenome-assembled genomes encoding full-length rRNA genes using long-read sequencing.</title>
        <authorList>
            <person name="Singleton C.M."/>
            <person name="Petriglieri F."/>
            <person name="Kristensen J.M."/>
            <person name="Kirkegaard R.H."/>
            <person name="Michaelsen T.Y."/>
            <person name="Andersen M.H."/>
            <person name="Karst S.M."/>
            <person name="Dueholm M.S."/>
            <person name="Nielsen P.H."/>
            <person name="Albertsen M."/>
        </authorList>
    </citation>
    <scope>NUCLEOTIDE SEQUENCE</scope>
    <source>
        <strain evidence="3">Bjer_18-Q3-R1-45_BAT3C.347</strain>
    </source>
</reference>
<dbReference type="Gene3D" id="1.10.10.10">
    <property type="entry name" value="Winged helix-like DNA-binding domain superfamily/Winged helix DNA-binding domain"/>
    <property type="match status" value="1"/>
</dbReference>
<evidence type="ECO:0000313" key="3">
    <source>
        <dbReference type="EMBL" id="MBK6972366.1"/>
    </source>
</evidence>
<dbReference type="SMART" id="SM00849">
    <property type="entry name" value="Lactamase_B"/>
    <property type="match status" value="1"/>
</dbReference>
<dbReference type="Gene3D" id="3.60.15.10">
    <property type="entry name" value="Ribonuclease Z/Hydroxyacylglutathione hydrolase-like"/>
    <property type="match status" value="1"/>
</dbReference>
<comment type="caution">
    <text evidence="3">The sequence shown here is derived from an EMBL/GenBank/DDBJ whole genome shotgun (WGS) entry which is preliminary data.</text>
</comment>
<name>A0A9D7E1Z1_9PROT</name>
<feature type="region of interest" description="Disordered" evidence="1">
    <location>
        <begin position="1"/>
        <end position="21"/>
    </location>
</feature>
<evidence type="ECO:0000256" key="1">
    <source>
        <dbReference type="SAM" id="MobiDB-lite"/>
    </source>
</evidence>
<organism evidence="3 4">
    <name type="scientific">Candidatus Methylophosphatis roskildensis</name>
    <dbReference type="NCBI Taxonomy" id="2899263"/>
    <lineage>
        <taxon>Bacteria</taxon>
        <taxon>Pseudomonadati</taxon>
        <taxon>Pseudomonadota</taxon>
        <taxon>Betaproteobacteria</taxon>
        <taxon>Nitrosomonadales</taxon>
        <taxon>Sterolibacteriaceae</taxon>
        <taxon>Candidatus Methylophosphatis</taxon>
    </lineage>
</organism>
<accession>A0A9D7E1Z1</accession>
<feature type="domain" description="Metallo-beta-lactamase" evidence="2">
    <location>
        <begin position="40"/>
        <end position="256"/>
    </location>
</feature>
<evidence type="ECO:0000313" key="4">
    <source>
        <dbReference type="Proteomes" id="UP000807785"/>
    </source>
</evidence>
<dbReference type="Pfam" id="PF00753">
    <property type="entry name" value="Lactamase_B"/>
    <property type="match status" value="1"/>
</dbReference>
<dbReference type="PANTHER" id="PTHR23131">
    <property type="entry name" value="ENDORIBONUCLEASE LACTB2"/>
    <property type="match status" value="1"/>
</dbReference>
<evidence type="ECO:0000259" key="2">
    <source>
        <dbReference type="SMART" id="SM00849"/>
    </source>
</evidence>
<dbReference type="Pfam" id="PF21221">
    <property type="entry name" value="B_lactamase-like_C"/>
    <property type="match status" value="1"/>
</dbReference>